<dbReference type="Proteomes" id="UP000276349">
    <property type="component" value="Unassembled WGS sequence"/>
</dbReference>
<evidence type="ECO:0000313" key="3">
    <source>
        <dbReference type="EMBL" id="RTQ87058.1"/>
    </source>
</evidence>
<reference evidence="3 4" key="1">
    <citation type="submission" date="2018-12" db="EMBL/GenBank/DDBJ databases">
        <authorList>
            <person name="Yu L."/>
        </authorList>
    </citation>
    <scope>NUCLEOTIDE SEQUENCE [LARGE SCALE GENOMIC DNA]</scope>
    <source>
        <strain evidence="3 4">S5H2222</strain>
    </source>
</reference>
<sequence length="383" mass="44066">MHLRKTNYTQFFIANDCYCGQAHYSIEYRMKMIRKRLIIMEPVINKYRINVIDLIRGFALMGLPFVNVLAFWSANINLTGTQEDIWVQRFLYLFVEGRFYAIFSFLFGLGLWIFLSRAKEKNDRPYSLFIRRMLILGIVGWIHHLINPGEALLIYAVLGVPVVFFDKVPKQINLILGIAGVIIGSFIGAKLLLILPLMMLGLAFGQYRVFESYIKRRKTWMTVAVLSFVATSISVAFLWQKAPVDGLVYYMEGFELTETQVLSNRAFFDFADLSLTFAPFFSVFYVSFLVLLEPLVKKLLSPLNAFGRMAFTNYIGQSVILVIIAMFIPAGTVVSYIDATITCVLVVIAQIITSSFWLRSFKYGPLEWLWRCGTYGKWITIRK</sequence>
<dbReference type="Pfam" id="PF04235">
    <property type="entry name" value="DUF418"/>
    <property type="match status" value="1"/>
</dbReference>
<dbReference type="InterPro" id="IPR007349">
    <property type="entry name" value="DUF418"/>
</dbReference>
<dbReference type="PANTHER" id="PTHR30590">
    <property type="entry name" value="INNER MEMBRANE PROTEIN"/>
    <property type="match status" value="1"/>
</dbReference>
<feature type="transmembrane region" description="Helical" evidence="1">
    <location>
        <begin position="219"/>
        <end position="239"/>
    </location>
</feature>
<feature type="transmembrane region" description="Helical" evidence="1">
    <location>
        <begin position="134"/>
        <end position="158"/>
    </location>
</feature>
<evidence type="ECO:0000256" key="1">
    <source>
        <dbReference type="SAM" id="Phobius"/>
    </source>
</evidence>
<feature type="transmembrane region" description="Helical" evidence="1">
    <location>
        <begin position="92"/>
        <end position="114"/>
    </location>
</feature>
<dbReference type="EMBL" id="RXNR01000103">
    <property type="protein sequence ID" value="RTQ87058.1"/>
    <property type="molecule type" value="Genomic_DNA"/>
</dbReference>
<feature type="transmembrane region" description="Helical" evidence="1">
    <location>
        <begin position="311"/>
        <end position="330"/>
    </location>
</feature>
<evidence type="ECO:0000259" key="2">
    <source>
        <dbReference type="Pfam" id="PF04235"/>
    </source>
</evidence>
<feature type="domain" description="DUF418" evidence="2">
    <location>
        <begin position="272"/>
        <end position="377"/>
    </location>
</feature>
<organism evidence="3 4">
    <name type="scientific">Lysinibacillus telephonicus</name>
    <dbReference type="NCBI Taxonomy" id="1714840"/>
    <lineage>
        <taxon>Bacteria</taxon>
        <taxon>Bacillati</taxon>
        <taxon>Bacillota</taxon>
        <taxon>Bacilli</taxon>
        <taxon>Bacillales</taxon>
        <taxon>Bacillaceae</taxon>
        <taxon>Lysinibacillus</taxon>
    </lineage>
</organism>
<dbReference type="InterPro" id="IPR052529">
    <property type="entry name" value="Bact_Transport_Assoc"/>
</dbReference>
<keyword evidence="1" id="KW-0812">Transmembrane</keyword>
<comment type="caution">
    <text evidence="3">The sequence shown here is derived from an EMBL/GenBank/DDBJ whole genome shotgun (WGS) entry which is preliminary data.</text>
</comment>
<proteinExistence type="predicted"/>
<keyword evidence="1" id="KW-1133">Transmembrane helix</keyword>
<feature type="transmembrane region" description="Helical" evidence="1">
    <location>
        <begin position="273"/>
        <end position="291"/>
    </location>
</feature>
<accession>A0A3S0HCX1</accession>
<gene>
    <name evidence="3" type="ORF">EKG35_19460</name>
</gene>
<feature type="transmembrane region" description="Helical" evidence="1">
    <location>
        <begin position="336"/>
        <end position="358"/>
    </location>
</feature>
<feature type="transmembrane region" description="Helical" evidence="1">
    <location>
        <begin position="54"/>
        <end position="72"/>
    </location>
</feature>
<protein>
    <submittedName>
        <fullName evidence="3">DUF418 domain-containing protein</fullName>
    </submittedName>
</protein>
<dbReference type="AlphaFoldDB" id="A0A3S0HCX1"/>
<name>A0A3S0HCX1_9BACI</name>
<evidence type="ECO:0000313" key="4">
    <source>
        <dbReference type="Proteomes" id="UP000276349"/>
    </source>
</evidence>
<dbReference type="PANTHER" id="PTHR30590:SF3">
    <property type="entry name" value="HYPOTHETICAL MEMBRANE SPANNING PROTEIN"/>
    <property type="match status" value="1"/>
</dbReference>
<feature type="transmembrane region" description="Helical" evidence="1">
    <location>
        <begin position="178"/>
        <end position="207"/>
    </location>
</feature>
<keyword evidence="4" id="KW-1185">Reference proteome</keyword>
<dbReference type="OrthoDB" id="9807744at2"/>
<keyword evidence="1" id="KW-0472">Membrane</keyword>